<dbReference type="Proteomes" id="UP000694941">
    <property type="component" value="Unplaced"/>
</dbReference>
<sequence>MSLQKGKYHNSPNINIQHQTSRGAYSNIHICGPAPQQFGRTEEYRAQVPYLQQHQGLHQISSGVAQQVSSGAPHDMSKSGPLQGQGGPPPTLQYLSGSGQHQPQAGMPAPMTADNTGPQLQPSGLHQHQGHIHRQQAGIGQFYQLPQHIPNMPRSTINQMNATPLTAHSPATQFQHQLGLVYQQGHSFPGQIPPQTSVLLQGGVHPSYHRLQPYSTTSQYNAPPAQQTMFMTPATQPYAYSQQPQQQMYFPLGHTNLATVPSTLSPMIHSGAGTTERREKKILQVVDPKTGHDIMQDIISPSSSKENDTPVNEIAAQFALQVAALATSSKEDSTPKEENINSQETQTPISVFQRNSSNTEKVISGVIEMKSPATNMDNNHEMHIPVVCHTVNVSVLNGNEIIADTFGTTSEVVSCKAYEKHVKENYLENITEVLNFQSKVNPEESNKNTRLTDGVDRASINIHVSVNPPLLNRDDGPETSVVDITDCVRGTDFMLLDNTTPIIVPSGVEPSEISVEEQGRYKEEKQALDIFKPEEENVKVNENIELQQNAEMNKANLSEVGKD</sequence>
<protein>
    <submittedName>
        <fullName evidence="3">Uncharacterized protein LOC106461692</fullName>
    </submittedName>
</protein>
<evidence type="ECO:0000256" key="1">
    <source>
        <dbReference type="SAM" id="MobiDB-lite"/>
    </source>
</evidence>
<name>A0ABM1B8K6_LIMPO</name>
<evidence type="ECO:0000313" key="3">
    <source>
        <dbReference type="RefSeq" id="XP_013776994.1"/>
    </source>
</evidence>
<feature type="compositionally biased region" description="Polar residues" evidence="1">
    <location>
        <begin position="113"/>
        <end position="126"/>
    </location>
</feature>
<feature type="compositionally biased region" description="Polar residues" evidence="1">
    <location>
        <begin position="340"/>
        <end position="349"/>
    </location>
</feature>
<evidence type="ECO:0000313" key="2">
    <source>
        <dbReference type="Proteomes" id="UP000694941"/>
    </source>
</evidence>
<keyword evidence="2" id="KW-1185">Reference proteome</keyword>
<organism evidence="2 3">
    <name type="scientific">Limulus polyphemus</name>
    <name type="common">Atlantic horseshoe crab</name>
    <dbReference type="NCBI Taxonomy" id="6850"/>
    <lineage>
        <taxon>Eukaryota</taxon>
        <taxon>Metazoa</taxon>
        <taxon>Ecdysozoa</taxon>
        <taxon>Arthropoda</taxon>
        <taxon>Chelicerata</taxon>
        <taxon>Merostomata</taxon>
        <taxon>Xiphosura</taxon>
        <taxon>Limulidae</taxon>
        <taxon>Limulus</taxon>
    </lineage>
</organism>
<proteinExistence type="predicted"/>
<feature type="region of interest" description="Disordered" evidence="1">
    <location>
        <begin position="326"/>
        <end position="349"/>
    </location>
</feature>
<feature type="compositionally biased region" description="Basic and acidic residues" evidence="1">
    <location>
        <begin position="329"/>
        <end position="339"/>
    </location>
</feature>
<dbReference type="RefSeq" id="XP_013776994.1">
    <property type="nucleotide sequence ID" value="XM_013921540.2"/>
</dbReference>
<accession>A0ABM1B8K6</accession>
<gene>
    <name evidence="3" type="primary">LOC106461692</name>
</gene>
<dbReference type="GeneID" id="106461692"/>
<feature type="region of interest" description="Disordered" evidence="1">
    <location>
        <begin position="64"/>
        <end position="134"/>
    </location>
</feature>
<feature type="non-terminal residue" evidence="3">
    <location>
        <position position="563"/>
    </location>
</feature>
<reference evidence="3" key="1">
    <citation type="submission" date="2025-08" db="UniProtKB">
        <authorList>
            <consortium name="RefSeq"/>
        </authorList>
    </citation>
    <scope>IDENTIFICATION</scope>
    <source>
        <tissue evidence="3">Muscle</tissue>
    </source>
</reference>